<comment type="caution">
    <text evidence="2">The sequence shown here is derived from an EMBL/GenBank/DDBJ whole genome shotgun (WGS) entry which is preliminary data.</text>
</comment>
<feature type="compositionally biased region" description="Polar residues" evidence="1">
    <location>
        <begin position="18"/>
        <end position="35"/>
    </location>
</feature>
<evidence type="ECO:0000313" key="2">
    <source>
        <dbReference type="EMBL" id="KAJ6027772.1"/>
    </source>
</evidence>
<evidence type="ECO:0000256" key="1">
    <source>
        <dbReference type="SAM" id="MobiDB-lite"/>
    </source>
</evidence>
<sequence length="96" mass="11453">MTDPRQPSTFHHEPWSTPWRSPSEFSPEETLSQRINRQKEKPEWKTAPESVKSQCLRQMDGWPCDWAIYRTTYATTSDKDWARAIEKLDQAVWLAW</sequence>
<keyword evidence="3" id="KW-1185">Reference proteome</keyword>
<proteinExistence type="predicted"/>
<accession>A0AAD6I3G9</accession>
<gene>
    <name evidence="2" type="ORF">N7460_012589</name>
</gene>
<dbReference type="Proteomes" id="UP001219568">
    <property type="component" value="Unassembled WGS sequence"/>
</dbReference>
<name>A0AAD6I3G9_PENCN</name>
<dbReference type="AlphaFoldDB" id="A0AAD6I3G9"/>
<reference evidence="2" key="2">
    <citation type="submission" date="2023-01" db="EMBL/GenBank/DDBJ databases">
        <authorList>
            <person name="Petersen C."/>
        </authorList>
    </citation>
    <scope>NUCLEOTIDE SEQUENCE</scope>
    <source>
        <strain evidence="2">IBT 15450</strain>
    </source>
</reference>
<feature type="region of interest" description="Disordered" evidence="1">
    <location>
        <begin position="1"/>
        <end position="47"/>
    </location>
</feature>
<feature type="compositionally biased region" description="Basic and acidic residues" evidence="1">
    <location>
        <begin position="37"/>
        <end position="46"/>
    </location>
</feature>
<organism evidence="2 3">
    <name type="scientific">Penicillium canescens</name>
    <dbReference type="NCBI Taxonomy" id="5083"/>
    <lineage>
        <taxon>Eukaryota</taxon>
        <taxon>Fungi</taxon>
        <taxon>Dikarya</taxon>
        <taxon>Ascomycota</taxon>
        <taxon>Pezizomycotina</taxon>
        <taxon>Eurotiomycetes</taxon>
        <taxon>Eurotiomycetidae</taxon>
        <taxon>Eurotiales</taxon>
        <taxon>Aspergillaceae</taxon>
        <taxon>Penicillium</taxon>
    </lineage>
</organism>
<protein>
    <submittedName>
        <fullName evidence="2">Uncharacterized protein</fullName>
    </submittedName>
</protein>
<dbReference type="EMBL" id="JAQJZL010000015">
    <property type="protein sequence ID" value="KAJ6027772.1"/>
    <property type="molecule type" value="Genomic_DNA"/>
</dbReference>
<evidence type="ECO:0000313" key="3">
    <source>
        <dbReference type="Proteomes" id="UP001219568"/>
    </source>
</evidence>
<reference evidence="2" key="1">
    <citation type="journal article" date="2023" name="IMA Fungus">
        <title>Comparative genomic study of the Penicillium genus elucidates a diverse pangenome and 15 lateral gene transfer events.</title>
        <authorList>
            <person name="Petersen C."/>
            <person name="Sorensen T."/>
            <person name="Nielsen M.R."/>
            <person name="Sondergaard T.E."/>
            <person name="Sorensen J.L."/>
            <person name="Fitzpatrick D.A."/>
            <person name="Frisvad J.C."/>
            <person name="Nielsen K.L."/>
        </authorList>
    </citation>
    <scope>NUCLEOTIDE SEQUENCE</scope>
    <source>
        <strain evidence="2">IBT 15450</strain>
    </source>
</reference>